<evidence type="ECO:0000313" key="1">
    <source>
        <dbReference type="EMBL" id="HJF28043.1"/>
    </source>
</evidence>
<dbReference type="EMBL" id="DYWX01000075">
    <property type="protein sequence ID" value="HJF28043.1"/>
    <property type="molecule type" value="Genomic_DNA"/>
</dbReference>
<sequence>MSKALITIGAKTSHGGVVVEEEASFLVNGVAVHLHAMKHYCPKCQLVVMAIAADPSFQVHGRAVVLAGDKTTCGAIFLPMQSLVVAQK</sequence>
<reference evidence="1" key="2">
    <citation type="submission" date="2021-09" db="EMBL/GenBank/DDBJ databases">
        <authorList>
            <person name="Gilroy R."/>
        </authorList>
    </citation>
    <scope>NUCLEOTIDE SEQUENCE</scope>
    <source>
        <strain evidence="1">CHK135-1449</strain>
    </source>
</reference>
<evidence type="ECO:0000313" key="2">
    <source>
        <dbReference type="Proteomes" id="UP000787156"/>
    </source>
</evidence>
<reference evidence="1" key="1">
    <citation type="journal article" date="2021" name="PeerJ">
        <title>Extensive microbial diversity within the chicken gut microbiome revealed by metagenomics and culture.</title>
        <authorList>
            <person name="Gilroy R."/>
            <person name="Ravi A."/>
            <person name="Getino M."/>
            <person name="Pursley I."/>
            <person name="Horton D.L."/>
            <person name="Alikhan N.F."/>
            <person name="Baker D."/>
            <person name="Gharbi K."/>
            <person name="Hall N."/>
            <person name="Watson M."/>
            <person name="Adriaenssens E.M."/>
            <person name="Foster-Nyarko E."/>
            <person name="Jarju S."/>
            <person name="Secka A."/>
            <person name="Antonio M."/>
            <person name="Oren A."/>
            <person name="Chaudhuri R.R."/>
            <person name="La Ragione R."/>
            <person name="Hildebrand F."/>
            <person name="Pallen M.J."/>
        </authorList>
    </citation>
    <scope>NUCLEOTIDE SEQUENCE</scope>
    <source>
        <strain evidence="1">CHK135-1449</strain>
    </source>
</reference>
<dbReference type="Proteomes" id="UP000787156">
    <property type="component" value="Unassembled WGS sequence"/>
</dbReference>
<gene>
    <name evidence="1" type="ORF">K8V79_07325</name>
</gene>
<dbReference type="AlphaFoldDB" id="A0A9D2USQ9"/>
<dbReference type="CDD" id="cd14744">
    <property type="entry name" value="PAAR_CT_2"/>
    <property type="match status" value="1"/>
</dbReference>
<dbReference type="InterPro" id="IPR008727">
    <property type="entry name" value="PAAR_motif"/>
</dbReference>
<accession>A0A9D2USQ9</accession>
<proteinExistence type="predicted"/>
<dbReference type="Pfam" id="PF05488">
    <property type="entry name" value="PAAR_motif"/>
    <property type="match status" value="1"/>
</dbReference>
<organism evidence="1 2">
    <name type="scientific">Acinetobacter lwoffii</name>
    <dbReference type="NCBI Taxonomy" id="28090"/>
    <lineage>
        <taxon>Bacteria</taxon>
        <taxon>Pseudomonadati</taxon>
        <taxon>Pseudomonadota</taxon>
        <taxon>Gammaproteobacteria</taxon>
        <taxon>Moraxellales</taxon>
        <taxon>Moraxellaceae</taxon>
        <taxon>Acinetobacter</taxon>
    </lineage>
</organism>
<name>A0A9D2USQ9_ACILW</name>
<protein>
    <submittedName>
        <fullName evidence="1">PAAR domain-containing protein</fullName>
    </submittedName>
</protein>
<comment type="caution">
    <text evidence="1">The sequence shown here is derived from an EMBL/GenBank/DDBJ whole genome shotgun (WGS) entry which is preliminary data.</text>
</comment>
<dbReference type="Gene3D" id="2.60.200.60">
    <property type="match status" value="1"/>
</dbReference>